<comment type="caution">
    <text evidence="1">The sequence shown here is derived from an EMBL/GenBank/DDBJ whole genome shotgun (WGS) entry which is preliminary data.</text>
</comment>
<proteinExistence type="predicted"/>
<accession>A0A7Z0AW79</accession>
<dbReference type="RefSeq" id="WP_179694478.1">
    <property type="nucleotide sequence ID" value="NZ_JACCAT010000001.1"/>
</dbReference>
<evidence type="ECO:0000313" key="1">
    <source>
        <dbReference type="EMBL" id="NYH11195.1"/>
    </source>
</evidence>
<protein>
    <submittedName>
        <fullName evidence="1">Uncharacterized protein</fullName>
    </submittedName>
</protein>
<dbReference type="AlphaFoldDB" id="A0A7Z0AW79"/>
<reference evidence="1 2" key="1">
    <citation type="submission" date="2020-07" db="EMBL/GenBank/DDBJ databases">
        <title>Exploring microbial biodiversity for novel pathways involved in the catabolism of aromatic compounds derived from lignin.</title>
        <authorList>
            <person name="Elkins J."/>
        </authorList>
    </citation>
    <scope>NUCLEOTIDE SEQUENCE [LARGE SCALE GENOMIC DNA]</scope>
    <source>
        <strain evidence="1 2">VanB</strain>
    </source>
</reference>
<dbReference type="Proteomes" id="UP000553035">
    <property type="component" value="Unassembled WGS sequence"/>
</dbReference>
<dbReference type="EMBL" id="JACCAT010000001">
    <property type="protein sequence ID" value="NYH11195.1"/>
    <property type="molecule type" value="Genomic_DNA"/>
</dbReference>
<sequence length="64" mass="7066">MEMTGRFCAFGVAQKAKSRFNPKVEAAKACASRNQCTNRAIRMMIGIGTPRKNSSSERMVVLLD</sequence>
<name>A0A7Z0AW79_9PSED</name>
<evidence type="ECO:0000313" key="2">
    <source>
        <dbReference type="Proteomes" id="UP000553035"/>
    </source>
</evidence>
<organism evidence="1 2">
    <name type="scientific">Pseudomonas moraviensis</name>
    <dbReference type="NCBI Taxonomy" id="321662"/>
    <lineage>
        <taxon>Bacteria</taxon>
        <taxon>Pseudomonadati</taxon>
        <taxon>Pseudomonadota</taxon>
        <taxon>Gammaproteobacteria</taxon>
        <taxon>Pseudomonadales</taxon>
        <taxon>Pseudomonadaceae</taxon>
        <taxon>Pseudomonas</taxon>
    </lineage>
</organism>
<gene>
    <name evidence="1" type="ORF">GGI52_004238</name>
</gene>